<dbReference type="PRINTS" id="PR00837">
    <property type="entry name" value="V5TPXLIKE"/>
</dbReference>
<evidence type="ECO:0000256" key="2">
    <source>
        <dbReference type="ARBA" id="ARBA00009923"/>
    </source>
</evidence>
<feature type="region of interest" description="Disordered" evidence="10">
    <location>
        <begin position="266"/>
        <end position="285"/>
    </location>
</feature>
<keyword evidence="5" id="KW-0732">Signal</keyword>
<accession>A0A3Q2CQM2</accession>
<evidence type="ECO:0000256" key="10">
    <source>
        <dbReference type="SAM" id="MobiDB-lite"/>
    </source>
</evidence>
<reference evidence="12" key="2">
    <citation type="submission" date="2025-09" db="UniProtKB">
        <authorList>
            <consortium name="Ensembl"/>
        </authorList>
    </citation>
    <scope>IDENTIFICATION</scope>
</reference>
<organism evidence="12 13">
    <name type="scientific">Cyprinodon variegatus</name>
    <name type="common">Sheepshead minnow</name>
    <dbReference type="NCBI Taxonomy" id="28743"/>
    <lineage>
        <taxon>Eukaryota</taxon>
        <taxon>Metazoa</taxon>
        <taxon>Chordata</taxon>
        <taxon>Craniata</taxon>
        <taxon>Vertebrata</taxon>
        <taxon>Euteleostomi</taxon>
        <taxon>Actinopterygii</taxon>
        <taxon>Neopterygii</taxon>
        <taxon>Teleostei</taxon>
        <taxon>Neoteleostei</taxon>
        <taxon>Acanthomorphata</taxon>
        <taxon>Ovalentaria</taxon>
        <taxon>Atherinomorphae</taxon>
        <taxon>Cyprinodontiformes</taxon>
        <taxon>Cyprinodontidae</taxon>
        <taxon>Cyprinodon</taxon>
    </lineage>
</organism>
<dbReference type="GeneID" id="107104441"/>
<sequence length="393" mass="43443">MFRTERHRGGRHTAALTLQEAALRIWFTIMHLWSLSELQGASTPQTAQDGASSWSSRLRGDSPLPSSPLRGACFWMCLLLGSLLVPGARSLSNTEEELLVELHNHYRGQVSPKASAMMPLKWDQNLKVLAEGYAAKCIWNHNPDLEDIGENLFAGTGPLDLPSALEKWFLEHLNYDYQNNSCEEDQMCGHYTQMVWADSHTVGCGFHLCNTMSGLNWKNASFLVCNYFPAGNYEDQRPYVEGDPCSSCPHNLQKCENNLCVPDTVDDGDITSSPSDPAPEGTHSSADVAFFDTSTNSPTVPSILTTDVTCCTKSPLPGATTEQEYFSTDVHTSSSSGKPGEDGTKEEEEEQRRKRIIWNQEMWRKSVPKGRVSVGSVSNPAVLLACLTGRLFL</sequence>
<evidence type="ECO:0000313" key="13">
    <source>
        <dbReference type="Proteomes" id="UP000265020"/>
    </source>
</evidence>
<evidence type="ECO:0000256" key="3">
    <source>
        <dbReference type="ARBA" id="ARBA00022525"/>
    </source>
</evidence>
<comment type="function">
    <text evidence="7">May inhibit cardiomyocyte growth.</text>
</comment>
<dbReference type="Gene3D" id="3.40.33.10">
    <property type="entry name" value="CAP"/>
    <property type="match status" value="1"/>
</dbReference>
<dbReference type="PANTHER" id="PTHR10334">
    <property type="entry name" value="CYSTEINE-RICH SECRETORY PROTEIN-RELATED"/>
    <property type="match status" value="1"/>
</dbReference>
<keyword evidence="13" id="KW-1185">Reference proteome</keyword>
<dbReference type="STRING" id="28743.ENSCVAP00000007793"/>
<dbReference type="FunFam" id="3.40.33.10:FF:000011">
    <property type="entry name" value="Peptidase inhibitor 16"/>
    <property type="match status" value="1"/>
</dbReference>
<evidence type="ECO:0000256" key="4">
    <source>
        <dbReference type="ARBA" id="ARBA00022690"/>
    </source>
</evidence>
<comment type="similarity">
    <text evidence="2">Belongs to the CRISP family.</text>
</comment>
<dbReference type="PROSITE" id="PS01010">
    <property type="entry name" value="CRISP_2"/>
    <property type="match status" value="1"/>
</dbReference>
<keyword evidence="3" id="KW-0964">Secreted</keyword>
<protein>
    <recommendedName>
        <fullName evidence="9">Peptidase inhibitor 16</fullName>
    </recommendedName>
</protein>
<evidence type="ECO:0000313" key="12">
    <source>
        <dbReference type="Ensembl" id="ENSCVAP00000007793.1"/>
    </source>
</evidence>
<keyword evidence="4" id="KW-0646">Protease inhibitor</keyword>
<dbReference type="RefSeq" id="XP_015259924.1">
    <property type="nucleotide sequence ID" value="XM_015404438.1"/>
</dbReference>
<dbReference type="AlphaFoldDB" id="A0A3Q2CQM2"/>
<dbReference type="InterPro" id="IPR001283">
    <property type="entry name" value="CRISP-related"/>
</dbReference>
<keyword evidence="6" id="KW-0325">Glycoprotein</keyword>
<comment type="subcellular location">
    <subcellularLocation>
        <location evidence="1">Secreted</location>
    </subcellularLocation>
</comment>
<dbReference type="KEGG" id="cvg:107104441"/>
<feature type="domain" description="SCP" evidence="11">
    <location>
        <begin position="93"/>
        <end position="235"/>
    </location>
</feature>
<dbReference type="GeneTree" id="ENSGT00940000163908"/>
<evidence type="ECO:0000256" key="5">
    <source>
        <dbReference type="ARBA" id="ARBA00022729"/>
    </source>
</evidence>
<dbReference type="OrthoDB" id="337038at2759"/>
<dbReference type="Ensembl" id="ENSCVAT00000002705.1">
    <property type="protein sequence ID" value="ENSCVAP00000007793.1"/>
    <property type="gene ID" value="ENSCVAG00000009477.1"/>
</dbReference>
<dbReference type="Proteomes" id="UP000265020">
    <property type="component" value="Unassembled WGS sequence"/>
</dbReference>
<dbReference type="GO" id="GO:0030414">
    <property type="term" value="F:peptidase inhibitor activity"/>
    <property type="evidence" value="ECO:0007669"/>
    <property type="project" value="UniProtKB-KW"/>
</dbReference>
<comment type="subunit">
    <text evidence="8">Interacts with PSP94/MSMB.</text>
</comment>
<feature type="compositionally biased region" description="Polar residues" evidence="10">
    <location>
        <begin position="320"/>
        <end position="336"/>
    </location>
</feature>
<dbReference type="SMART" id="SM00198">
    <property type="entry name" value="SCP"/>
    <property type="match status" value="1"/>
</dbReference>
<evidence type="ECO:0000256" key="6">
    <source>
        <dbReference type="ARBA" id="ARBA00023180"/>
    </source>
</evidence>
<dbReference type="InterPro" id="IPR018244">
    <property type="entry name" value="Allrgn_V5/Tpx1_CS"/>
</dbReference>
<name>A0A3Q2CQM2_CYPVA</name>
<reference evidence="12" key="1">
    <citation type="submission" date="2025-08" db="UniProtKB">
        <authorList>
            <consortium name="Ensembl"/>
        </authorList>
    </citation>
    <scope>IDENTIFICATION</scope>
</reference>
<dbReference type="Pfam" id="PF00188">
    <property type="entry name" value="CAP"/>
    <property type="match status" value="1"/>
</dbReference>
<feature type="region of interest" description="Disordered" evidence="10">
    <location>
        <begin position="320"/>
        <end position="352"/>
    </location>
</feature>
<dbReference type="SUPFAM" id="SSF55797">
    <property type="entry name" value="PR-1-like"/>
    <property type="match status" value="1"/>
</dbReference>
<dbReference type="InterPro" id="IPR035940">
    <property type="entry name" value="CAP_sf"/>
</dbReference>
<dbReference type="PROSITE" id="PS01009">
    <property type="entry name" value="CRISP_1"/>
    <property type="match status" value="1"/>
</dbReference>
<evidence type="ECO:0000256" key="8">
    <source>
        <dbReference type="ARBA" id="ARBA00063504"/>
    </source>
</evidence>
<evidence type="ECO:0000256" key="1">
    <source>
        <dbReference type="ARBA" id="ARBA00004613"/>
    </source>
</evidence>
<dbReference type="InterPro" id="IPR014044">
    <property type="entry name" value="CAP_dom"/>
</dbReference>
<proteinExistence type="inferred from homology"/>
<evidence type="ECO:0000256" key="7">
    <source>
        <dbReference type="ARBA" id="ARBA00058129"/>
    </source>
</evidence>
<evidence type="ECO:0000259" key="11">
    <source>
        <dbReference type="SMART" id="SM00198"/>
    </source>
</evidence>
<dbReference type="GO" id="GO:0005576">
    <property type="term" value="C:extracellular region"/>
    <property type="evidence" value="ECO:0007669"/>
    <property type="project" value="UniProtKB-SubCell"/>
</dbReference>
<evidence type="ECO:0000256" key="9">
    <source>
        <dbReference type="ARBA" id="ARBA00074449"/>
    </source>
</evidence>